<feature type="binding site" evidence="10">
    <location>
        <begin position="192"/>
        <end position="200"/>
    </location>
    <ligand>
        <name>GTP</name>
        <dbReference type="ChEBI" id="CHEBI:37565"/>
    </ligand>
</feature>
<comment type="caution">
    <text evidence="14">The sequence shown here is derived from an EMBL/GenBank/DDBJ whole genome shotgun (WGS) entry which is preliminary data.</text>
</comment>
<dbReference type="InterPro" id="IPR027417">
    <property type="entry name" value="P-loop_NTPase"/>
</dbReference>
<dbReference type="PROSITE" id="PS50936">
    <property type="entry name" value="ENGC_GTPASE"/>
    <property type="match status" value="1"/>
</dbReference>
<dbReference type="EC" id="3.6.1.-" evidence="10"/>
<keyword evidence="3 10" id="KW-0479">Metal-binding</keyword>
<keyword evidence="2 10" id="KW-0690">Ribosome biogenesis</keyword>
<evidence type="ECO:0000256" key="1">
    <source>
        <dbReference type="ARBA" id="ARBA00022490"/>
    </source>
</evidence>
<dbReference type="InterPro" id="IPR010914">
    <property type="entry name" value="RsgA_GTPase_dom"/>
</dbReference>
<comment type="subunit">
    <text evidence="10">Monomer. Associates with 30S ribosomal subunit, binds 16S rRNA.</text>
</comment>
<dbReference type="Proteomes" id="UP000286482">
    <property type="component" value="Unassembled WGS sequence"/>
</dbReference>
<dbReference type="Gene3D" id="1.10.40.50">
    <property type="entry name" value="Probable gtpase engc, domain 3"/>
    <property type="match status" value="1"/>
</dbReference>
<dbReference type="Pfam" id="PF03193">
    <property type="entry name" value="RsgA_GTPase"/>
    <property type="match status" value="1"/>
</dbReference>
<keyword evidence="9 10" id="KW-0342">GTP-binding</keyword>
<name>A0A420E9B6_9ALTE</name>
<dbReference type="PANTHER" id="PTHR32120">
    <property type="entry name" value="SMALL RIBOSOMAL SUBUNIT BIOGENESIS GTPASE RSGA"/>
    <property type="match status" value="1"/>
</dbReference>
<dbReference type="InterPro" id="IPR004881">
    <property type="entry name" value="Ribosome_biogen_GTPase_RsgA"/>
</dbReference>
<evidence type="ECO:0000256" key="9">
    <source>
        <dbReference type="ARBA" id="ARBA00023134"/>
    </source>
</evidence>
<dbReference type="GO" id="GO:0019843">
    <property type="term" value="F:rRNA binding"/>
    <property type="evidence" value="ECO:0007669"/>
    <property type="project" value="UniProtKB-KW"/>
</dbReference>
<accession>A0A420E9B6</accession>
<keyword evidence="8 10" id="KW-0694">RNA-binding</keyword>
<feature type="binding site" evidence="10">
    <location>
        <begin position="140"/>
        <end position="143"/>
    </location>
    <ligand>
        <name>GTP</name>
        <dbReference type="ChEBI" id="CHEBI:37565"/>
    </ligand>
</feature>
<evidence type="ECO:0000256" key="8">
    <source>
        <dbReference type="ARBA" id="ARBA00022884"/>
    </source>
</evidence>
<gene>
    <name evidence="10 14" type="primary">rsgA</name>
    <name evidence="14" type="ORF">DBZ36_14970</name>
</gene>
<comment type="similarity">
    <text evidence="10">Belongs to the TRAFAC class YlqF/YawG GTPase family. RsgA subfamily.</text>
</comment>
<comment type="cofactor">
    <cofactor evidence="10">
        <name>Zn(2+)</name>
        <dbReference type="ChEBI" id="CHEBI:29105"/>
    </cofactor>
    <text evidence="10">Binds 1 zinc ion per subunit.</text>
</comment>
<evidence type="ECO:0000256" key="6">
    <source>
        <dbReference type="ARBA" id="ARBA00022801"/>
    </source>
</evidence>
<sequence>MQQNLTLAQLGWRSFFQQQLLLEEYEDSQMLRVFQQFRNELEVQGENGSQRLPMRPELSEVTVGDWLLCTSQGDFVRSFERFSLFARKAPGSQVAQQLIAANIDTVFIVVSLNNDFNLSRIERYLSLANQAQVQAVIVLSKADLCDETDHLIHQVQELDPLLNIVAVNALQASSAAQLLPWCKQGQTIAFLGSSGAGKSTLVNALLGSQDQLTGSIREDDSKGRHTTTGRSIHPMPSGALLMDTPGMRELQLADVQDGIEETFSEINALASSCRFADCQHESEPGCAVVKALEQGEISERRLQNYHKLLREQAFNSATLAEKRSKDKAFGKHIKSVQKTAKRIKKTGQ</sequence>
<dbReference type="GO" id="GO:0005525">
    <property type="term" value="F:GTP binding"/>
    <property type="evidence" value="ECO:0007669"/>
    <property type="project" value="UniProtKB-UniRule"/>
</dbReference>
<evidence type="ECO:0000256" key="2">
    <source>
        <dbReference type="ARBA" id="ARBA00022517"/>
    </source>
</evidence>
<dbReference type="AlphaFoldDB" id="A0A420E9B6"/>
<feature type="domain" description="EngC GTPase" evidence="12">
    <location>
        <begin position="101"/>
        <end position="248"/>
    </location>
</feature>
<dbReference type="GO" id="GO:0005737">
    <property type="term" value="C:cytoplasm"/>
    <property type="evidence" value="ECO:0007669"/>
    <property type="project" value="UniProtKB-SubCell"/>
</dbReference>
<dbReference type="GO" id="GO:0003924">
    <property type="term" value="F:GTPase activity"/>
    <property type="evidence" value="ECO:0007669"/>
    <property type="project" value="UniProtKB-UniRule"/>
</dbReference>
<organism evidence="14 15">
    <name type="scientific">Alginatibacterium sediminis</name>
    <dbReference type="NCBI Taxonomy" id="2164068"/>
    <lineage>
        <taxon>Bacteria</taxon>
        <taxon>Pseudomonadati</taxon>
        <taxon>Pseudomonadota</taxon>
        <taxon>Gammaproteobacteria</taxon>
        <taxon>Alteromonadales</taxon>
        <taxon>Alteromonadaceae</taxon>
        <taxon>Alginatibacterium</taxon>
    </lineage>
</organism>
<dbReference type="GO" id="GO:0046872">
    <property type="term" value="F:metal ion binding"/>
    <property type="evidence" value="ECO:0007669"/>
    <property type="project" value="UniProtKB-KW"/>
</dbReference>
<dbReference type="CDD" id="cd01854">
    <property type="entry name" value="YjeQ_EngC"/>
    <property type="match status" value="1"/>
</dbReference>
<evidence type="ECO:0000259" key="12">
    <source>
        <dbReference type="PROSITE" id="PS50936"/>
    </source>
</evidence>
<feature type="binding site" evidence="10">
    <location>
        <position position="280"/>
    </location>
    <ligand>
        <name>Zn(2+)</name>
        <dbReference type="ChEBI" id="CHEBI:29105"/>
    </ligand>
</feature>
<dbReference type="OrthoDB" id="9809485at2"/>
<dbReference type="HAMAP" id="MF_01820">
    <property type="entry name" value="GTPase_RsgA"/>
    <property type="match status" value="1"/>
</dbReference>
<feature type="binding site" evidence="10">
    <location>
        <position position="273"/>
    </location>
    <ligand>
        <name>Zn(2+)</name>
        <dbReference type="ChEBI" id="CHEBI:29105"/>
    </ligand>
</feature>
<evidence type="ECO:0000256" key="7">
    <source>
        <dbReference type="ARBA" id="ARBA00022833"/>
    </source>
</evidence>
<keyword evidence="6 10" id="KW-0378">Hydrolase</keyword>
<keyword evidence="7 10" id="KW-0862">Zinc</keyword>
<dbReference type="NCBIfam" id="TIGR00157">
    <property type="entry name" value="ribosome small subunit-dependent GTPase A"/>
    <property type="match status" value="1"/>
</dbReference>
<keyword evidence="4 10" id="KW-0699">rRNA-binding</keyword>
<keyword evidence="1 10" id="KW-0963">Cytoplasm</keyword>
<reference evidence="14 15" key="1">
    <citation type="submission" date="2018-09" db="EMBL/GenBank/DDBJ databases">
        <authorList>
            <person name="Wang Z."/>
        </authorList>
    </citation>
    <scope>NUCLEOTIDE SEQUENCE [LARGE SCALE GENOMIC DNA]</scope>
    <source>
        <strain evidence="14 15">ALS 81</strain>
    </source>
</reference>
<comment type="function">
    <text evidence="10">One of several proteins that assist in the late maturation steps of the functional core of the 30S ribosomal subunit. Helps release RbfA from mature subunits. May play a role in the assembly of ribosomal proteins into the subunit. Circularly permuted GTPase that catalyzes slow GTP hydrolysis, GTPase activity is stimulated by the 30S ribosomal subunit.</text>
</comment>
<evidence type="ECO:0000256" key="5">
    <source>
        <dbReference type="ARBA" id="ARBA00022741"/>
    </source>
</evidence>
<feature type="binding site" evidence="10">
    <location>
        <position position="286"/>
    </location>
    <ligand>
        <name>Zn(2+)</name>
        <dbReference type="ChEBI" id="CHEBI:29105"/>
    </ligand>
</feature>
<dbReference type="SUPFAM" id="SSF52540">
    <property type="entry name" value="P-loop containing nucleoside triphosphate hydrolases"/>
    <property type="match status" value="1"/>
</dbReference>
<evidence type="ECO:0000259" key="13">
    <source>
        <dbReference type="PROSITE" id="PS51721"/>
    </source>
</evidence>
<evidence type="ECO:0000256" key="3">
    <source>
        <dbReference type="ARBA" id="ARBA00022723"/>
    </source>
</evidence>
<dbReference type="PANTHER" id="PTHR32120:SF10">
    <property type="entry name" value="SMALL RIBOSOMAL SUBUNIT BIOGENESIS GTPASE RSGA"/>
    <property type="match status" value="1"/>
</dbReference>
<feature type="domain" description="CP-type G" evidence="13">
    <location>
        <begin position="95"/>
        <end position="250"/>
    </location>
</feature>
<keyword evidence="5 10" id="KW-0547">Nucleotide-binding</keyword>
<evidence type="ECO:0000313" key="14">
    <source>
        <dbReference type="EMBL" id="RKF15682.1"/>
    </source>
</evidence>
<dbReference type="PROSITE" id="PS51721">
    <property type="entry name" value="G_CP"/>
    <property type="match status" value="1"/>
</dbReference>
<comment type="subcellular location">
    <subcellularLocation>
        <location evidence="10">Cytoplasm</location>
    </subcellularLocation>
</comment>
<dbReference type="RefSeq" id="WP_120355768.1">
    <property type="nucleotide sequence ID" value="NZ_RAQO01000008.1"/>
</dbReference>
<feature type="region of interest" description="Disordered" evidence="11">
    <location>
        <begin position="214"/>
        <end position="238"/>
    </location>
</feature>
<dbReference type="EMBL" id="RAQO01000008">
    <property type="protein sequence ID" value="RKF15682.1"/>
    <property type="molecule type" value="Genomic_DNA"/>
</dbReference>
<evidence type="ECO:0000313" key="15">
    <source>
        <dbReference type="Proteomes" id="UP000286482"/>
    </source>
</evidence>
<dbReference type="Gene3D" id="3.40.50.300">
    <property type="entry name" value="P-loop containing nucleotide triphosphate hydrolases"/>
    <property type="match status" value="1"/>
</dbReference>
<dbReference type="GO" id="GO:0042274">
    <property type="term" value="P:ribosomal small subunit biogenesis"/>
    <property type="evidence" value="ECO:0007669"/>
    <property type="project" value="UniProtKB-UniRule"/>
</dbReference>
<evidence type="ECO:0000256" key="11">
    <source>
        <dbReference type="SAM" id="MobiDB-lite"/>
    </source>
</evidence>
<feature type="binding site" evidence="10">
    <location>
        <position position="278"/>
    </location>
    <ligand>
        <name>Zn(2+)</name>
        <dbReference type="ChEBI" id="CHEBI:29105"/>
    </ligand>
</feature>
<dbReference type="InterPro" id="IPR030378">
    <property type="entry name" value="G_CP_dom"/>
</dbReference>
<evidence type="ECO:0000256" key="4">
    <source>
        <dbReference type="ARBA" id="ARBA00022730"/>
    </source>
</evidence>
<proteinExistence type="inferred from homology"/>
<keyword evidence="15" id="KW-1185">Reference proteome</keyword>
<evidence type="ECO:0000256" key="10">
    <source>
        <dbReference type="HAMAP-Rule" id="MF_01820"/>
    </source>
</evidence>
<protein>
    <recommendedName>
        <fullName evidence="10">Small ribosomal subunit biogenesis GTPase RsgA</fullName>
        <ecNumber evidence="10">3.6.1.-</ecNumber>
    </recommendedName>
</protein>